<name>A0A7C1CY11_9BACT</name>
<dbReference type="PANTHER" id="PTHR43744">
    <property type="entry name" value="ABC TRANSPORTER PERMEASE PROTEIN MG189-RELATED-RELATED"/>
    <property type="match status" value="1"/>
</dbReference>
<dbReference type="GO" id="GO:0005886">
    <property type="term" value="C:plasma membrane"/>
    <property type="evidence" value="ECO:0007669"/>
    <property type="project" value="UniProtKB-SubCell"/>
</dbReference>
<dbReference type="AlphaFoldDB" id="A0A7C1CY11"/>
<feature type="transmembrane region" description="Helical" evidence="7">
    <location>
        <begin position="240"/>
        <end position="258"/>
    </location>
</feature>
<reference evidence="9" key="1">
    <citation type="journal article" date="2020" name="mSystems">
        <title>Genome- and Community-Level Interaction Insights into Carbon Utilization and Element Cycling Functions of Hydrothermarchaeota in Hydrothermal Sediment.</title>
        <authorList>
            <person name="Zhou Z."/>
            <person name="Liu Y."/>
            <person name="Xu W."/>
            <person name="Pan J."/>
            <person name="Luo Z.H."/>
            <person name="Li M."/>
        </authorList>
    </citation>
    <scope>NUCLEOTIDE SEQUENCE [LARGE SCALE GENOMIC DNA]</scope>
    <source>
        <strain evidence="9">SpSt-1179</strain>
    </source>
</reference>
<keyword evidence="2 7" id="KW-0813">Transport</keyword>
<feature type="transmembrane region" description="Helical" evidence="7">
    <location>
        <begin position="68"/>
        <end position="92"/>
    </location>
</feature>
<dbReference type="InterPro" id="IPR000515">
    <property type="entry name" value="MetI-like"/>
</dbReference>
<feature type="domain" description="ABC transmembrane type-1" evidence="8">
    <location>
        <begin position="69"/>
        <end position="258"/>
    </location>
</feature>
<evidence type="ECO:0000256" key="5">
    <source>
        <dbReference type="ARBA" id="ARBA00022989"/>
    </source>
</evidence>
<evidence type="ECO:0000259" key="8">
    <source>
        <dbReference type="PROSITE" id="PS50928"/>
    </source>
</evidence>
<comment type="similarity">
    <text evidence="7">Belongs to the binding-protein-dependent transport system permease family.</text>
</comment>
<comment type="caution">
    <text evidence="9">The sequence shown here is derived from an EMBL/GenBank/DDBJ whole genome shotgun (WGS) entry which is preliminary data.</text>
</comment>
<proteinExistence type="inferred from homology"/>
<evidence type="ECO:0000256" key="7">
    <source>
        <dbReference type="RuleBase" id="RU363032"/>
    </source>
</evidence>
<comment type="subcellular location">
    <subcellularLocation>
        <location evidence="1 7">Cell membrane</location>
        <topology evidence="1 7">Multi-pass membrane protein</topology>
    </subcellularLocation>
</comment>
<sequence length="273" mass="31039">MTKRIGRVFKYAILITGAVVMIFPFFWSFMTSFKDLREILRDPFSLIPREFTLKNYVSVFTKVPFARYLLNSTIVALATTLLQLVTASLAAFAFARMRFRGGEVIFYVFLATMMIPQQVVMIPQYLVVMRLNMDNSYFGLILPHAATAISIFFLRQFFLTIPRDLEDAATIDGCGPLRTLFNVFLPLTKPAIATIAVFSFMWSWNNYFWPLLVISEPEMRTVQLGLAMFKSEGGIQWGEFMAATVVATLPIMIAYFIAQKQFVKGITLTGLKG</sequence>
<dbReference type="SUPFAM" id="SSF161098">
    <property type="entry name" value="MetI-like"/>
    <property type="match status" value="1"/>
</dbReference>
<dbReference type="PROSITE" id="PS50928">
    <property type="entry name" value="ABC_TM1"/>
    <property type="match status" value="1"/>
</dbReference>
<keyword evidence="4 7" id="KW-0812">Transmembrane</keyword>
<evidence type="ECO:0000256" key="3">
    <source>
        <dbReference type="ARBA" id="ARBA00022475"/>
    </source>
</evidence>
<protein>
    <submittedName>
        <fullName evidence="9">Carbohydrate ABC transporter permease</fullName>
    </submittedName>
</protein>
<dbReference type="Pfam" id="PF00528">
    <property type="entry name" value="BPD_transp_1"/>
    <property type="match status" value="1"/>
</dbReference>
<dbReference type="Proteomes" id="UP000886198">
    <property type="component" value="Unassembled WGS sequence"/>
</dbReference>
<evidence type="ECO:0000256" key="1">
    <source>
        <dbReference type="ARBA" id="ARBA00004651"/>
    </source>
</evidence>
<dbReference type="Gene3D" id="1.10.3720.10">
    <property type="entry name" value="MetI-like"/>
    <property type="match status" value="1"/>
</dbReference>
<dbReference type="EMBL" id="DSBT01000410">
    <property type="protein sequence ID" value="HDP79109.1"/>
    <property type="molecule type" value="Genomic_DNA"/>
</dbReference>
<accession>A0A7C1CY11</accession>
<evidence type="ECO:0000256" key="4">
    <source>
        <dbReference type="ARBA" id="ARBA00022692"/>
    </source>
</evidence>
<keyword evidence="5 7" id="KW-1133">Transmembrane helix</keyword>
<gene>
    <name evidence="9" type="ORF">ENN47_13235</name>
</gene>
<dbReference type="GO" id="GO:0055085">
    <property type="term" value="P:transmembrane transport"/>
    <property type="evidence" value="ECO:0007669"/>
    <property type="project" value="InterPro"/>
</dbReference>
<keyword evidence="3" id="KW-1003">Cell membrane</keyword>
<feature type="transmembrane region" description="Helical" evidence="7">
    <location>
        <begin position="12"/>
        <end position="30"/>
    </location>
</feature>
<dbReference type="InterPro" id="IPR035906">
    <property type="entry name" value="MetI-like_sf"/>
</dbReference>
<keyword evidence="6 7" id="KW-0472">Membrane</keyword>
<evidence type="ECO:0000256" key="2">
    <source>
        <dbReference type="ARBA" id="ARBA00022448"/>
    </source>
</evidence>
<evidence type="ECO:0000313" key="9">
    <source>
        <dbReference type="EMBL" id="HDP79109.1"/>
    </source>
</evidence>
<feature type="transmembrane region" description="Helical" evidence="7">
    <location>
        <begin position="179"/>
        <end position="202"/>
    </location>
</feature>
<feature type="transmembrane region" description="Helical" evidence="7">
    <location>
        <begin position="137"/>
        <end position="158"/>
    </location>
</feature>
<feature type="transmembrane region" description="Helical" evidence="7">
    <location>
        <begin position="104"/>
        <end position="125"/>
    </location>
</feature>
<dbReference type="PANTHER" id="PTHR43744:SF8">
    <property type="entry name" value="SN-GLYCEROL-3-PHOSPHATE TRANSPORT SYSTEM PERMEASE PROTEIN UGPE"/>
    <property type="match status" value="1"/>
</dbReference>
<organism evidence="9">
    <name type="scientific">Mesotoga infera</name>
    <dbReference type="NCBI Taxonomy" id="1236046"/>
    <lineage>
        <taxon>Bacteria</taxon>
        <taxon>Thermotogati</taxon>
        <taxon>Thermotogota</taxon>
        <taxon>Thermotogae</taxon>
        <taxon>Kosmotogales</taxon>
        <taxon>Kosmotogaceae</taxon>
        <taxon>Mesotoga</taxon>
    </lineage>
</organism>
<evidence type="ECO:0000256" key="6">
    <source>
        <dbReference type="ARBA" id="ARBA00023136"/>
    </source>
</evidence>
<dbReference type="CDD" id="cd06261">
    <property type="entry name" value="TM_PBP2"/>
    <property type="match status" value="1"/>
</dbReference>